<feature type="region of interest" description="Disordered" evidence="1">
    <location>
        <begin position="1"/>
        <end position="25"/>
    </location>
</feature>
<feature type="compositionally biased region" description="Basic residues" evidence="1">
    <location>
        <begin position="1"/>
        <end position="11"/>
    </location>
</feature>
<evidence type="ECO:0000313" key="3">
    <source>
        <dbReference type="Proteomes" id="UP001642360"/>
    </source>
</evidence>
<organism evidence="2 3">
    <name type="scientific">Ilex paraguariensis</name>
    <name type="common">yerba mate</name>
    <dbReference type="NCBI Taxonomy" id="185542"/>
    <lineage>
        <taxon>Eukaryota</taxon>
        <taxon>Viridiplantae</taxon>
        <taxon>Streptophyta</taxon>
        <taxon>Embryophyta</taxon>
        <taxon>Tracheophyta</taxon>
        <taxon>Spermatophyta</taxon>
        <taxon>Magnoliopsida</taxon>
        <taxon>eudicotyledons</taxon>
        <taxon>Gunneridae</taxon>
        <taxon>Pentapetalae</taxon>
        <taxon>asterids</taxon>
        <taxon>campanulids</taxon>
        <taxon>Aquifoliales</taxon>
        <taxon>Aquifoliaceae</taxon>
        <taxon>Ilex</taxon>
    </lineage>
</organism>
<feature type="compositionally biased region" description="Basic and acidic residues" evidence="1">
    <location>
        <begin position="137"/>
        <end position="146"/>
    </location>
</feature>
<feature type="compositionally biased region" description="Gly residues" evidence="1">
    <location>
        <begin position="127"/>
        <end position="136"/>
    </location>
</feature>
<protein>
    <submittedName>
        <fullName evidence="2">Uncharacterized protein</fullName>
    </submittedName>
</protein>
<evidence type="ECO:0000313" key="2">
    <source>
        <dbReference type="EMBL" id="CAK9161544.1"/>
    </source>
</evidence>
<comment type="caution">
    <text evidence="2">The sequence shown here is derived from an EMBL/GenBank/DDBJ whole genome shotgun (WGS) entry which is preliminary data.</text>
</comment>
<gene>
    <name evidence="2" type="ORF">ILEXP_LOCUS30350</name>
</gene>
<name>A0ABC8T267_9AQUA</name>
<keyword evidence="3" id="KW-1185">Reference proteome</keyword>
<feature type="region of interest" description="Disordered" evidence="1">
    <location>
        <begin position="127"/>
        <end position="146"/>
    </location>
</feature>
<feature type="region of interest" description="Disordered" evidence="1">
    <location>
        <begin position="75"/>
        <end position="119"/>
    </location>
</feature>
<dbReference type="AlphaFoldDB" id="A0ABC8T267"/>
<accession>A0ABC8T267</accession>
<evidence type="ECO:0000256" key="1">
    <source>
        <dbReference type="SAM" id="MobiDB-lite"/>
    </source>
</evidence>
<dbReference type="Proteomes" id="UP001642360">
    <property type="component" value="Unassembled WGS sequence"/>
</dbReference>
<reference evidence="2 3" key="1">
    <citation type="submission" date="2024-02" db="EMBL/GenBank/DDBJ databases">
        <authorList>
            <person name="Vignale AGUSTIN F."/>
            <person name="Sosa J E."/>
            <person name="Modenutti C."/>
        </authorList>
    </citation>
    <scope>NUCLEOTIDE SEQUENCE [LARGE SCALE GENOMIC DNA]</scope>
</reference>
<sequence length="146" mass="15538">MMFKVKTHQIRGRSDSSASSEVEQQLRDEGELGLVLAKVLVNGSGDVQGMVKGSRHRDEGRWRVLELSRMGDFDDSCLGDGSSGNPRSSLGDARGSLGEATTLRVENKGTLGKGGQEDDAYEIVGDVMGGQEGGIHGTRDDTTVAR</sequence>
<proteinExistence type="predicted"/>
<feature type="non-terminal residue" evidence="2">
    <location>
        <position position="146"/>
    </location>
</feature>
<dbReference type="EMBL" id="CAUOFW020003698">
    <property type="protein sequence ID" value="CAK9161544.1"/>
    <property type="molecule type" value="Genomic_DNA"/>
</dbReference>